<dbReference type="RefSeq" id="XP_060449718.1">
    <property type="nucleotide sequence ID" value="XM_060581693.1"/>
</dbReference>
<dbReference type="Proteomes" id="UP001243989">
    <property type="component" value="Unassembled WGS sequence"/>
</dbReference>
<gene>
    <name evidence="2" type="ORF">BDP81DRAFT_127525</name>
</gene>
<dbReference type="AlphaFoldDB" id="A0AAJ0ELI7"/>
<comment type="caution">
    <text evidence="2">The sequence shown here is derived from an EMBL/GenBank/DDBJ whole genome shotgun (WGS) entry which is preliminary data.</text>
</comment>
<feature type="compositionally biased region" description="Basic residues" evidence="1">
    <location>
        <begin position="20"/>
        <end position="34"/>
    </location>
</feature>
<organism evidence="2 3">
    <name type="scientific">Colletotrichum phormii</name>
    <dbReference type="NCBI Taxonomy" id="359342"/>
    <lineage>
        <taxon>Eukaryota</taxon>
        <taxon>Fungi</taxon>
        <taxon>Dikarya</taxon>
        <taxon>Ascomycota</taxon>
        <taxon>Pezizomycotina</taxon>
        <taxon>Sordariomycetes</taxon>
        <taxon>Hypocreomycetidae</taxon>
        <taxon>Glomerellales</taxon>
        <taxon>Glomerellaceae</taxon>
        <taxon>Colletotrichum</taxon>
        <taxon>Colletotrichum acutatum species complex</taxon>
    </lineage>
</organism>
<evidence type="ECO:0000256" key="1">
    <source>
        <dbReference type="SAM" id="MobiDB-lite"/>
    </source>
</evidence>
<reference evidence="2" key="1">
    <citation type="submission" date="2021-06" db="EMBL/GenBank/DDBJ databases">
        <title>Comparative genomics, transcriptomics and evolutionary studies reveal genomic signatures of adaptation to plant cell wall in hemibiotrophic fungi.</title>
        <authorList>
            <consortium name="DOE Joint Genome Institute"/>
            <person name="Baroncelli R."/>
            <person name="Diaz J.F."/>
            <person name="Benocci T."/>
            <person name="Peng M."/>
            <person name="Battaglia E."/>
            <person name="Haridas S."/>
            <person name="Andreopoulos W."/>
            <person name="Labutti K."/>
            <person name="Pangilinan J."/>
            <person name="Floch G.L."/>
            <person name="Makela M.R."/>
            <person name="Henrissat B."/>
            <person name="Grigoriev I.V."/>
            <person name="Crouch J.A."/>
            <person name="De Vries R.P."/>
            <person name="Sukno S.A."/>
            <person name="Thon M.R."/>
        </authorList>
    </citation>
    <scope>NUCLEOTIDE SEQUENCE</scope>
    <source>
        <strain evidence="2">CBS 102054</strain>
    </source>
</reference>
<name>A0AAJ0ELI7_9PEZI</name>
<proteinExistence type="predicted"/>
<accession>A0AAJ0ELI7</accession>
<feature type="region of interest" description="Disordered" evidence="1">
    <location>
        <begin position="20"/>
        <end position="66"/>
    </location>
</feature>
<keyword evidence="3" id="KW-1185">Reference proteome</keyword>
<dbReference type="GeneID" id="85466555"/>
<sequence>MNDQTNFFLSRLQTLKARGSVRRSLMRSTARARGRSQPPQQWGSLRVRARARQKGGKVRGSRVQVDRRRRRSAACLTASRIVVSGGHGPHERRMNQNNTTSFMDGRAASQNFHTISSACLSHITGFSCLDLPPAPKPAPGFSIWARFPPYLLS</sequence>
<feature type="compositionally biased region" description="Basic residues" evidence="1">
    <location>
        <begin position="47"/>
        <end position="60"/>
    </location>
</feature>
<dbReference type="EMBL" id="JAHMHQ010000003">
    <property type="protein sequence ID" value="KAK1641111.1"/>
    <property type="molecule type" value="Genomic_DNA"/>
</dbReference>
<evidence type="ECO:0000313" key="2">
    <source>
        <dbReference type="EMBL" id="KAK1641111.1"/>
    </source>
</evidence>
<protein>
    <submittedName>
        <fullName evidence="2">Uncharacterized protein</fullName>
    </submittedName>
</protein>
<evidence type="ECO:0000313" key="3">
    <source>
        <dbReference type="Proteomes" id="UP001243989"/>
    </source>
</evidence>